<comment type="caution">
    <text evidence="3">The sequence shown here is derived from an EMBL/GenBank/DDBJ whole genome shotgun (WGS) entry which is preliminary data.</text>
</comment>
<keyword evidence="5" id="KW-1185">Reference proteome</keyword>
<evidence type="ECO:0000256" key="1">
    <source>
        <dbReference type="SAM" id="Phobius"/>
    </source>
</evidence>
<proteinExistence type="predicted"/>
<dbReference type="OrthoDB" id="435865at2759"/>
<dbReference type="Proteomes" id="UP000626109">
    <property type="component" value="Unassembled WGS sequence"/>
</dbReference>
<keyword evidence="1" id="KW-0812">Transmembrane</keyword>
<organism evidence="3 4">
    <name type="scientific">Polarella glacialis</name>
    <name type="common">Dinoflagellate</name>
    <dbReference type="NCBI Taxonomy" id="89957"/>
    <lineage>
        <taxon>Eukaryota</taxon>
        <taxon>Sar</taxon>
        <taxon>Alveolata</taxon>
        <taxon>Dinophyceae</taxon>
        <taxon>Suessiales</taxon>
        <taxon>Suessiaceae</taxon>
        <taxon>Polarella</taxon>
    </lineage>
</organism>
<protein>
    <submittedName>
        <fullName evidence="3">Uncharacterized protein</fullName>
    </submittedName>
</protein>
<evidence type="ECO:0000313" key="4">
    <source>
        <dbReference type="Proteomes" id="UP000626109"/>
    </source>
</evidence>
<dbReference type="EMBL" id="CAJNNW010003993">
    <property type="protein sequence ID" value="CAE8645974.1"/>
    <property type="molecule type" value="Genomic_DNA"/>
</dbReference>
<dbReference type="Proteomes" id="UP000654075">
    <property type="component" value="Unassembled WGS sequence"/>
</dbReference>
<evidence type="ECO:0000313" key="3">
    <source>
        <dbReference type="EMBL" id="CAE8645974.1"/>
    </source>
</evidence>
<feature type="transmembrane region" description="Helical" evidence="1">
    <location>
        <begin position="130"/>
        <end position="151"/>
    </location>
</feature>
<sequence length="338" mass="37316">MSMYGKPQYGIQPGYGTTMGGDQMGMPYKQQGQGFAALAAEKQSMPGVVPRRRLNVVAACLCLFVPWLLFCFTSAIYSFSVHYYSPALVYAGSVVVSVILGSAVLVKFMLSARYLLGENFSRDGFISASWVFFLLVTCLAAFVLGIAFGNYNFYSNMQVYYDVTNLNSYVGVDPATMRGQELMDAGRVEFVAGTQLDLKHSVGFKNMDVYCVAPIIAKTGVLATYDFFAVGKNCCSEDAADFKCGAYSNKYAHAGLRVVNDADRDFYRLAVQQAESTFAIKAVHPLFFYWTDNASSDTEAYSRAGYQWLLVAMFAYFAFQLTLVFLATSCFTHAKSLL</sequence>
<evidence type="ECO:0000313" key="2">
    <source>
        <dbReference type="EMBL" id="CAE8630976.1"/>
    </source>
</evidence>
<dbReference type="EMBL" id="CAJNNV010029992">
    <property type="protein sequence ID" value="CAE8630976.1"/>
    <property type="molecule type" value="Genomic_DNA"/>
</dbReference>
<feature type="transmembrane region" description="Helical" evidence="1">
    <location>
        <begin position="306"/>
        <end position="328"/>
    </location>
</feature>
<feature type="transmembrane region" description="Helical" evidence="1">
    <location>
        <begin position="54"/>
        <end position="77"/>
    </location>
</feature>
<name>A0A813I853_POLGL</name>
<feature type="transmembrane region" description="Helical" evidence="1">
    <location>
        <begin position="89"/>
        <end position="110"/>
    </location>
</feature>
<keyword evidence="1" id="KW-0472">Membrane</keyword>
<keyword evidence="1" id="KW-1133">Transmembrane helix</keyword>
<evidence type="ECO:0000313" key="5">
    <source>
        <dbReference type="Proteomes" id="UP000654075"/>
    </source>
</evidence>
<accession>A0A813I853</accession>
<gene>
    <name evidence="2" type="ORF">PGLA1383_LOCUS47133</name>
    <name evidence="3" type="ORF">PGLA2088_LOCUS4388</name>
</gene>
<dbReference type="AlphaFoldDB" id="A0A813I853"/>
<reference evidence="3" key="1">
    <citation type="submission" date="2021-02" db="EMBL/GenBank/DDBJ databases">
        <authorList>
            <person name="Dougan E. K."/>
            <person name="Rhodes N."/>
            <person name="Thang M."/>
            <person name="Chan C."/>
        </authorList>
    </citation>
    <scope>NUCLEOTIDE SEQUENCE</scope>
</reference>